<accession>A0A3D9DNV7</accession>
<feature type="transmembrane region" description="Helical" evidence="1">
    <location>
        <begin position="57"/>
        <end position="80"/>
    </location>
</feature>
<dbReference type="NCBIfam" id="TIGR04370">
    <property type="entry name" value="glyco_rpt_poly"/>
    <property type="match status" value="1"/>
</dbReference>
<dbReference type="Proteomes" id="UP000257030">
    <property type="component" value="Unassembled WGS sequence"/>
</dbReference>
<feature type="transmembrane region" description="Helical" evidence="1">
    <location>
        <begin position="396"/>
        <end position="412"/>
    </location>
</feature>
<organism evidence="2 3">
    <name type="scientific">Chryseobacterium elymi</name>
    <dbReference type="NCBI Taxonomy" id="395936"/>
    <lineage>
        <taxon>Bacteria</taxon>
        <taxon>Pseudomonadati</taxon>
        <taxon>Bacteroidota</taxon>
        <taxon>Flavobacteriia</taxon>
        <taxon>Flavobacteriales</taxon>
        <taxon>Weeksellaceae</taxon>
        <taxon>Chryseobacterium group</taxon>
        <taxon>Chryseobacterium</taxon>
    </lineage>
</organism>
<comment type="caution">
    <text evidence="2">The sequence shown here is derived from an EMBL/GenBank/DDBJ whole genome shotgun (WGS) entry which is preliminary data.</text>
</comment>
<name>A0A3D9DNV7_9FLAO</name>
<proteinExistence type="predicted"/>
<dbReference type="RefSeq" id="WP_116010945.1">
    <property type="nucleotide sequence ID" value="NZ_QNUH01000003.1"/>
</dbReference>
<keyword evidence="1" id="KW-0812">Transmembrane</keyword>
<dbReference type="OrthoDB" id="9554144at2"/>
<keyword evidence="1" id="KW-0472">Membrane</keyword>
<dbReference type="EMBL" id="QNUH01000003">
    <property type="protein sequence ID" value="REC79698.1"/>
    <property type="molecule type" value="Genomic_DNA"/>
</dbReference>
<feature type="transmembrane region" description="Helical" evidence="1">
    <location>
        <begin position="7"/>
        <end position="28"/>
    </location>
</feature>
<reference evidence="2 3" key="1">
    <citation type="journal article" date="2010" name="Syst. Appl. Microbiol.">
        <title>Four new species of Chryseobacterium from the rhizosphere of coastal sand dune plants, Chryseobacterium elymi sp. nov., Chryseobacterium hagamense sp. nov., Chryseobacterium lathyri sp. nov. and Chryseobacterium rhizosphaerae sp. nov.</title>
        <authorList>
            <person name="Cho S.H."/>
            <person name="Lee K.S."/>
            <person name="Shin D.S."/>
            <person name="Han J.H."/>
            <person name="Park K.S."/>
            <person name="Lee C.H."/>
            <person name="Park K.H."/>
            <person name="Kim S.B."/>
        </authorList>
    </citation>
    <scope>NUCLEOTIDE SEQUENCE [LARGE SCALE GENOMIC DNA]</scope>
    <source>
        <strain evidence="2 3">KCTC 22547</strain>
    </source>
</reference>
<feature type="transmembrane region" description="Helical" evidence="1">
    <location>
        <begin position="368"/>
        <end position="389"/>
    </location>
</feature>
<feature type="transmembrane region" description="Helical" evidence="1">
    <location>
        <begin position="418"/>
        <end position="439"/>
    </location>
</feature>
<feature type="transmembrane region" description="Helical" evidence="1">
    <location>
        <begin position="92"/>
        <end position="113"/>
    </location>
</feature>
<evidence type="ECO:0000313" key="2">
    <source>
        <dbReference type="EMBL" id="REC79698.1"/>
    </source>
</evidence>
<keyword evidence="3" id="KW-1185">Reference proteome</keyword>
<feature type="transmembrane region" description="Helical" evidence="1">
    <location>
        <begin position="206"/>
        <end position="224"/>
    </location>
</feature>
<evidence type="ECO:0000313" key="3">
    <source>
        <dbReference type="Proteomes" id="UP000257030"/>
    </source>
</evidence>
<feature type="transmembrane region" description="Helical" evidence="1">
    <location>
        <begin position="250"/>
        <end position="268"/>
    </location>
</feature>
<sequence>MILFKKLLSSFGIFQYFVLIICYLFLVVYKNDTLLILAFFYSLFLGFFVIKNRVDYLLANGNALIFLIFLFLYGIFQAMIEKILNGEISDNVYISSIIYASAIPAYIIGWSFNKKEQYDKLYESNIKEYKNNNGYNLFLIIILLILIGYVTYFFYSIGALFNPSVLEKDRSTLFEERGMGSIVIGLLISGIFLHFIYYFKKIPKKIRYFVIAILIYYILLQLSAGNRRDFMPMILGIFWVVVNIRKIKFTFSLLVGLLIAISVFQYLGTIRSNLSSGLTNVSNEQNIINTLQSNEFVYPFYTLSFDVKNYQNNQLDLKYGESYLYPIIFFIPRNIYPEKPYSLADQFIKRNFGSRYTMGFAYTPVTEAFVNFGYVGPFFFYLFLGFLINKVANKKNQVLNFIFFTMILDLSRGESGTFFYQFFFVSLFLLIIPGIIKLIQMR</sequence>
<evidence type="ECO:0000256" key="1">
    <source>
        <dbReference type="SAM" id="Phobius"/>
    </source>
</evidence>
<gene>
    <name evidence="2" type="ORF">DRF60_04630</name>
</gene>
<keyword evidence="1" id="KW-1133">Transmembrane helix</keyword>
<dbReference type="AlphaFoldDB" id="A0A3D9DNV7"/>
<feature type="transmembrane region" description="Helical" evidence="1">
    <location>
        <begin position="178"/>
        <end position="199"/>
    </location>
</feature>
<dbReference type="InterPro" id="IPR029468">
    <property type="entry name" value="O-ag_pol_Wzy"/>
</dbReference>
<feature type="transmembrane region" description="Helical" evidence="1">
    <location>
        <begin position="134"/>
        <end position="158"/>
    </location>
</feature>
<protein>
    <recommendedName>
        <fullName evidence="4">Oligosaccharide repeat unit polymerase</fullName>
    </recommendedName>
</protein>
<feature type="transmembrane region" description="Helical" evidence="1">
    <location>
        <begin position="230"/>
        <end position="245"/>
    </location>
</feature>
<evidence type="ECO:0008006" key="4">
    <source>
        <dbReference type="Google" id="ProtNLM"/>
    </source>
</evidence>
<feature type="transmembrane region" description="Helical" evidence="1">
    <location>
        <begin position="34"/>
        <end position="50"/>
    </location>
</feature>
<dbReference type="Pfam" id="PF14296">
    <property type="entry name" value="O-ag_pol_Wzy"/>
    <property type="match status" value="1"/>
</dbReference>